<sequence length="39" mass="4487">MAFYTTTEYPTYLQMSINTPKKANFCTSNKTCAMQNTNK</sequence>
<gene>
    <name evidence="1" type="ORF">HMPREF9144_2058</name>
</gene>
<dbReference type="AlphaFoldDB" id="F9DK66"/>
<dbReference type="Proteomes" id="UP000004123">
    <property type="component" value="Unassembled WGS sequence"/>
</dbReference>
<accession>F9DK66</accession>
<evidence type="ECO:0000313" key="1">
    <source>
        <dbReference type="EMBL" id="EGQ14814.1"/>
    </source>
</evidence>
<proteinExistence type="predicted"/>
<dbReference type="EMBL" id="AFPY01000104">
    <property type="protein sequence ID" value="EGQ14814.1"/>
    <property type="molecule type" value="Genomic_DNA"/>
</dbReference>
<name>F9DK66_9BACT</name>
<reference evidence="1 2" key="1">
    <citation type="submission" date="2011-04" db="EMBL/GenBank/DDBJ databases">
        <authorList>
            <person name="Muzny D."/>
            <person name="Qin X."/>
            <person name="Deng J."/>
            <person name="Jiang H."/>
            <person name="Liu Y."/>
            <person name="Qu J."/>
            <person name="Song X.-Z."/>
            <person name="Zhang L."/>
            <person name="Thornton R."/>
            <person name="Coyle M."/>
            <person name="Francisco L."/>
            <person name="Jackson L."/>
            <person name="Javaid M."/>
            <person name="Korchina V."/>
            <person name="Kovar C."/>
            <person name="Mata R."/>
            <person name="Mathew T."/>
            <person name="Ngo R."/>
            <person name="Nguyen L."/>
            <person name="Nguyen N."/>
            <person name="Okwuonu G."/>
            <person name="Ongeri F."/>
            <person name="Pham C."/>
            <person name="Simmons D."/>
            <person name="Wilczek-Boney K."/>
            <person name="Hale W."/>
            <person name="Jakkamsetti A."/>
            <person name="Pham P."/>
            <person name="Ruth R."/>
            <person name="San Lucas F."/>
            <person name="Warren J."/>
            <person name="Zhang J."/>
            <person name="Zhao Z."/>
            <person name="Zhou C."/>
            <person name="Zhu D."/>
            <person name="Lee S."/>
            <person name="Bess C."/>
            <person name="Blankenburg K."/>
            <person name="Forbes L."/>
            <person name="Fu Q."/>
            <person name="Gubbala S."/>
            <person name="Hirani K."/>
            <person name="Jayaseelan J.C."/>
            <person name="Lara F."/>
            <person name="Munidasa M."/>
            <person name="Palculict T."/>
            <person name="Patil S."/>
            <person name="Pu L.-L."/>
            <person name="Saada N."/>
            <person name="Tang L."/>
            <person name="Weissenberger G."/>
            <person name="Zhu Y."/>
            <person name="Hemphill L."/>
            <person name="Shang Y."/>
            <person name="Youmans B."/>
            <person name="Ayvaz T."/>
            <person name="Ross M."/>
            <person name="Santibanez J."/>
            <person name="Aqrawi P."/>
            <person name="Gross S."/>
            <person name="Joshi V."/>
            <person name="Fowler G."/>
            <person name="Nazareth L."/>
            <person name="Reid J."/>
            <person name="Worley K."/>
            <person name="Petrosino J."/>
            <person name="Highlander S."/>
            <person name="Gibbs R."/>
        </authorList>
    </citation>
    <scope>NUCLEOTIDE SEQUENCE [LARGE SCALE GENOMIC DNA]</scope>
    <source>
        <strain evidence="1 2">ATCC 700821</strain>
    </source>
</reference>
<evidence type="ECO:0000313" key="2">
    <source>
        <dbReference type="Proteomes" id="UP000004123"/>
    </source>
</evidence>
<organism evidence="1 2">
    <name type="scientific">Prevotella pallens ATCC 700821</name>
    <dbReference type="NCBI Taxonomy" id="997353"/>
    <lineage>
        <taxon>Bacteria</taxon>
        <taxon>Pseudomonadati</taxon>
        <taxon>Bacteroidota</taxon>
        <taxon>Bacteroidia</taxon>
        <taxon>Bacteroidales</taxon>
        <taxon>Prevotellaceae</taxon>
        <taxon>Prevotella</taxon>
    </lineage>
</organism>
<protein>
    <submittedName>
        <fullName evidence="1">Uncharacterized protein</fullName>
    </submittedName>
</protein>
<comment type="caution">
    <text evidence="1">The sequence shown here is derived from an EMBL/GenBank/DDBJ whole genome shotgun (WGS) entry which is preliminary data.</text>
</comment>
<dbReference type="HOGENOM" id="CLU_3314828_0_0_10"/>